<dbReference type="AlphaFoldDB" id="A0A6L5XVR2"/>
<dbReference type="PANTHER" id="PTHR43833:SF5">
    <property type="entry name" value="TRK SYSTEM POTASSIUM UPTAKE PROTEIN TRKA"/>
    <property type="match status" value="1"/>
</dbReference>
<dbReference type="NCBIfam" id="NF007033">
    <property type="entry name" value="PRK09496.1-5"/>
    <property type="match status" value="1"/>
</dbReference>
<evidence type="ECO:0000256" key="6">
    <source>
        <dbReference type="ARBA" id="ARBA00023065"/>
    </source>
</evidence>
<dbReference type="NCBIfam" id="NF007041">
    <property type="entry name" value="PRK09496.3-4"/>
    <property type="match status" value="1"/>
</dbReference>
<dbReference type="InterPro" id="IPR006037">
    <property type="entry name" value="RCK_C"/>
</dbReference>
<gene>
    <name evidence="9" type="primary">trkA</name>
    <name evidence="9" type="ORF">FYJ58_00835</name>
</gene>
<dbReference type="EMBL" id="VUMT01000001">
    <property type="protein sequence ID" value="MSS62438.1"/>
    <property type="molecule type" value="Genomic_DNA"/>
</dbReference>
<evidence type="ECO:0000256" key="1">
    <source>
        <dbReference type="ARBA" id="ARBA00017378"/>
    </source>
</evidence>
<dbReference type="PROSITE" id="PS51202">
    <property type="entry name" value="RCK_C"/>
    <property type="match status" value="2"/>
</dbReference>
<dbReference type="InterPro" id="IPR050721">
    <property type="entry name" value="Trk_Ktr_HKT_K-transport"/>
</dbReference>
<organism evidence="9 10">
    <name type="scientific">Velocimicrobium porci</name>
    <dbReference type="NCBI Taxonomy" id="2606634"/>
    <lineage>
        <taxon>Bacteria</taxon>
        <taxon>Bacillati</taxon>
        <taxon>Bacillota</taxon>
        <taxon>Clostridia</taxon>
        <taxon>Lachnospirales</taxon>
        <taxon>Lachnospiraceae</taxon>
        <taxon>Velocimicrobium</taxon>
    </lineage>
</organism>
<evidence type="ECO:0000256" key="5">
    <source>
        <dbReference type="ARBA" id="ARBA00023027"/>
    </source>
</evidence>
<protein>
    <recommendedName>
        <fullName evidence="1">Trk system potassium uptake protein TrkA</fullName>
    </recommendedName>
</protein>
<dbReference type="SUPFAM" id="SSF51735">
    <property type="entry name" value="NAD(P)-binding Rossmann-fold domains"/>
    <property type="match status" value="2"/>
</dbReference>
<keyword evidence="5" id="KW-0520">NAD</keyword>
<evidence type="ECO:0000259" key="7">
    <source>
        <dbReference type="PROSITE" id="PS51201"/>
    </source>
</evidence>
<dbReference type="Pfam" id="PF02080">
    <property type="entry name" value="TrkA_C"/>
    <property type="match status" value="2"/>
</dbReference>
<feature type="domain" description="RCK C-terminal" evidence="8">
    <location>
        <begin position="371"/>
        <end position="450"/>
    </location>
</feature>
<feature type="domain" description="RCK N-terminal" evidence="7">
    <location>
        <begin position="228"/>
        <end position="345"/>
    </location>
</feature>
<proteinExistence type="predicted"/>
<keyword evidence="10" id="KW-1185">Reference proteome</keyword>
<dbReference type="Gene3D" id="3.30.70.1450">
    <property type="entry name" value="Regulator of K+ conductance, C-terminal domain"/>
    <property type="match status" value="2"/>
</dbReference>
<reference evidence="9 10" key="1">
    <citation type="submission" date="2019-08" db="EMBL/GenBank/DDBJ databases">
        <title>In-depth cultivation of the pig gut microbiome towards novel bacterial diversity and tailored functional studies.</title>
        <authorList>
            <person name="Wylensek D."/>
            <person name="Hitch T.C.A."/>
            <person name="Clavel T."/>
        </authorList>
    </citation>
    <scope>NUCLEOTIDE SEQUENCE [LARGE SCALE GENOMIC DNA]</scope>
    <source>
        <strain evidence="9 10">WCA-693-APC-MOT-I</strain>
    </source>
</reference>
<evidence type="ECO:0000259" key="8">
    <source>
        <dbReference type="PROSITE" id="PS51202"/>
    </source>
</evidence>
<dbReference type="GO" id="GO:0015079">
    <property type="term" value="F:potassium ion transmembrane transporter activity"/>
    <property type="evidence" value="ECO:0007669"/>
    <property type="project" value="InterPro"/>
</dbReference>
<keyword evidence="2" id="KW-0813">Transport</keyword>
<evidence type="ECO:0000313" key="9">
    <source>
        <dbReference type="EMBL" id="MSS62438.1"/>
    </source>
</evidence>
<dbReference type="RefSeq" id="WP_154515822.1">
    <property type="nucleotide sequence ID" value="NZ_VUMT01000001.1"/>
</dbReference>
<dbReference type="InterPro" id="IPR006036">
    <property type="entry name" value="K_uptake_TrkA"/>
</dbReference>
<comment type="caution">
    <text evidence="9">The sequence shown here is derived from an EMBL/GenBank/DDBJ whole genome shotgun (WGS) entry which is preliminary data.</text>
</comment>
<dbReference type="NCBIfam" id="NF007039">
    <property type="entry name" value="PRK09496.3-2"/>
    <property type="match status" value="1"/>
</dbReference>
<dbReference type="SUPFAM" id="SSF116726">
    <property type="entry name" value="TrkA C-terminal domain-like"/>
    <property type="match status" value="2"/>
</dbReference>
<sequence>MKIIIVGCGKVGRTIAEQLSREGHDITVIDLRQDRVKMVTEKYDLMGVIGNGASHSVQKDAGIESSDLLIAVTDSDELNLLCCLIAKKAGDCSTIARVRNPVYNKEAAFIKEELGLSMVINPEFAAATEMARLLRFPQAIEIDTFAKGRVELLKFRIPSGSILHNLPITQISSKLRCDVLVCAVERGGQTTIPTGSFVLQERDTISIVSEPKSTSEFFRKIGLDVHRVKDAMIVGGGRLAYYLGHQLLEAGISVKIIEQNSKRCEDLCMLLPRAVIIEGDGTDKEILEEEGLKRTEAFITLTGFDEENILLSLFARAHTKAKLITKIKRTNFNEVIDNMDLDSIIYPQYITSEYILQYVRAKQNSRGSNIETLYKILDEKAEAVEFYINEDSEVAGMMLEELQLKQNILISCINRGGKIIIPRGKDTIESGDTVIVITTERLYDISDILK</sequence>
<dbReference type="GO" id="GO:0005886">
    <property type="term" value="C:plasma membrane"/>
    <property type="evidence" value="ECO:0007669"/>
    <property type="project" value="InterPro"/>
</dbReference>
<evidence type="ECO:0000313" key="10">
    <source>
        <dbReference type="Proteomes" id="UP000482209"/>
    </source>
</evidence>
<dbReference type="PROSITE" id="PS51201">
    <property type="entry name" value="RCK_N"/>
    <property type="match status" value="2"/>
</dbReference>
<feature type="domain" description="RCK N-terminal" evidence="7">
    <location>
        <begin position="1"/>
        <end position="120"/>
    </location>
</feature>
<keyword evidence="4" id="KW-0630">Potassium</keyword>
<dbReference type="InterPro" id="IPR036291">
    <property type="entry name" value="NAD(P)-bd_dom_sf"/>
</dbReference>
<name>A0A6L5XVR2_9FIRM</name>
<feature type="domain" description="RCK C-terminal" evidence="8">
    <location>
        <begin position="140"/>
        <end position="224"/>
    </location>
</feature>
<evidence type="ECO:0000256" key="2">
    <source>
        <dbReference type="ARBA" id="ARBA00022448"/>
    </source>
</evidence>
<evidence type="ECO:0000256" key="3">
    <source>
        <dbReference type="ARBA" id="ARBA00022538"/>
    </source>
</evidence>
<evidence type="ECO:0000256" key="4">
    <source>
        <dbReference type="ARBA" id="ARBA00022958"/>
    </source>
</evidence>
<dbReference type="Proteomes" id="UP000482209">
    <property type="component" value="Unassembled WGS sequence"/>
</dbReference>
<keyword evidence="3" id="KW-0633">Potassium transport</keyword>
<dbReference type="PANTHER" id="PTHR43833">
    <property type="entry name" value="POTASSIUM CHANNEL PROTEIN 2-RELATED-RELATED"/>
    <property type="match status" value="1"/>
</dbReference>
<dbReference type="Pfam" id="PF02254">
    <property type="entry name" value="TrkA_N"/>
    <property type="match status" value="2"/>
</dbReference>
<dbReference type="InterPro" id="IPR036721">
    <property type="entry name" value="RCK_C_sf"/>
</dbReference>
<dbReference type="Gene3D" id="3.40.50.720">
    <property type="entry name" value="NAD(P)-binding Rossmann-like Domain"/>
    <property type="match status" value="2"/>
</dbReference>
<accession>A0A6L5XVR2</accession>
<dbReference type="NCBIfam" id="NF007031">
    <property type="entry name" value="PRK09496.1-2"/>
    <property type="match status" value="1"/>
</dbReference>
<keyword evidence="6" id="KW-0406">Ion transport</keyword>
<dbReference type="PRINTS" id="PR00335">
    <property type="entry name" value="KUPTAKETRKA"/>
</dbReference>
<dbReference type="InterPro" id="IPR003148">
    <property type="entry name" value="RCK_N"/>
</dbReference>